<dbReference type="Gene3D" id="3.40.50.2300">
    <property type="match status" value="2"/>
</dbReference>
<dbReference type="PANTHER" id="PTHR30146:SF109">
    <property type="entry name" value="HTH-TYPE TRANSCRIPTIONAL REGULATOR GALS"/>
    <property type="match status" value="1"/>
</dbReference>
<dbReference type="InterPro" id="IPR046335">
    <property type="entry name" value="LacI/GalR-like_sensor"/>
</dbReference>
<gene>
    <name evidence="5" type="ORF">GCM10023169_26400</name>
</gene>
<comment type="caution">
    <text evidence="5">The sequence shown here is derived from an EMBL/GenBank/DDBJ whole genome shotgun (WGS) entry which is preliminary data.</text>
</comment>
<dbReference type="InterPro" id="IPR000843">
    <property type="entry name" value="HTH_LacI"/>
</dbReference>
<dbReference type="RefSeq" id="WP_345216723.1">
    <property type="nucleotide sequence ID" value="NZ_BAABGN010000011.1"/>
</dbReference>
<evidence type="ECO:0000313" key="5">
    <source>
        <dbReference type="EMBL" id="GAA4426983.1"/>
    </source>
</evidence>
<dbReference type="InterPro" id="IPR010982">
    <property type="entry name" value="Lambda_DNA-bd_dom_sf"/>
</dbReference>
<dbReference type="CDD" id="cd01392">
    <property type="entry name" value="HTH_LacI"/>
    <property type="match status" value="1"/>
</dbReference>
<keyword evidence="6" id="KW-1185">Reference proteome</keyword>
<name>A0ABP8LEP5_9MICO</name>
<accession>A0ABP8LEP5</accession>
<dbReference type="CDD" id="cd01574">
    <property type="entry name" value="PBP1_LacI"/>
    <property type="match status" value="1"/>
</dbReference>
<evidence type="ECO:0000256" key="2">
    <source>
        <dbReference type="ARBA" id="ARBA00023125"/>
    </source>
</evidence>
<sequence>MRRARPSMTDVGRAAQVSAQTVSRYFTGQGYVSAATRARIAAAVDELGYHPNASARSFRSQRSSIVGVLTMGSLEFGSIDILTGLGRSARTHGYTLAITQIEVGFEPTGWEDEAGRALAHFVSMPADGVIILSPITGVEDVVSEVTGETPVVVVSERPRETAGSVGAHSYTAGVAATRHLIELGHREIAHVAGPATRNEAHERERGYRAAMAGAGLDPIVIAGASDWSAVSGYAAADHLGDVTGVFAVNDEIALGVMSAMAQRGRMAPRDYSIVGVDDMPSAAYFSPPLTTMRLDFLTLGARAFDVLADRIEGTSRSSDAPLEPALIVRASTGSPRGA</sequence>
<dbReference type="Gene3D" id="1.10.260.40">
    <property type="entry name" value="lambda repressor-like DNA-binding domains"/>
    <property type="match status" value="1"/>
</dbReference>
<proteinExistence type="predicted"/>
<organism evidence="5 6">
    <name type="scientific">Georgenia halophila</name>
    <dbReference type="NCBI Taxonomy" id="620889"/>
    <lineage>
        <taxon>Bacteria</taxon>
        <taxon>Bacillati</taxon>
        <taxon>Actinomycetota</taxon>
        <taxon>Actinomycetes</taxon>
        <taxon>Micrococcales</taxon>
        <taxon>Bogoriellaceae</taxon>
        <taxon>Georgenia</taxon>
    </lineage>
</organism>
<dbReference type="GO" id="GO:0003677">
    <property type="term" value="F:DNA binding"/>
    <property type="evidence" value="ECO:0007669"/>
    <property type="project" value="UniProtKB-KW"/>
</dbReference>
<dbReference type="SUPFAM" id="SSF47413">
    <property type="entry name" value="lambda repressor-like DNA-binding domains"/>
    <property type="match status" value="1"/>
</dbReference>
<dbReference type="SMART" id="SM00354">
    <property type="entry name" value="HTH_LACI"/>
    <property type="match status" value="1"/>
</dbReference>
<evidence type="ECO:0000259" key="4">
    <source>
        <dbReference type="PROSITE" id="PS50932"/>
    </source>
</evidence>
<dbReference type="InterPro" id="IPR028082">
    <property type="entry name" value="Peripla_BP_I"/>
</dbReference>
<dbReference type="SUPFAM" id="SSF53822">
    <property type="entry name" value="Periplasmic binding protein-like I"/>
    <property type="match status" value="1"/>
</dbReference>
<feature type="domain" description="HTH lacI-type" evidence="4">
    <location>
        <begin position="6"/>
        <end position="60"/>
    </location>
</feature>
<dbReference type="Pfam" id="PF13377">
    <property type="entry name" value="Peripla_BP_3"/>
    <property type="match status" value="1"/>
</dbReference>
<dbReference type="EMBL" id="BAABGN010000011">
    <property type="protein sequence ID" value="GAA4426983.1"/>
    <property type="molecule type" value="Genomic_DNA"/>
</dbReference>
<evidence type="ECO:0000256" key="3">
    <source>
        <dbReference type="ARBA" id="ARBA00023163"/>
    </source>
</evidence>
<dbReference type="PROSITE" id="PS50932">
    <property type="entry name" value="HTH_LACI_2"/>
    <property type="match status" value="1"/>
</dbReference>
<evidence type="ECO:0000256" key="1">
    <source>
        <dbReference type="ARBA" id="ARBA00023015"/>
    </source>
</evidence>
<keyword evidence="1" id="KW-0805">Transcription regulation</keyword>
<reference evidence="6" key="1">
    <citation type="journal article" date="2019" name="Int. J. Syst. Evol. Microbiol.">
        <title>The Global Catalogue of Microorganisms (GCM) 10K type strain sequencing project: providing services to taxonomists for standard genome sequencing and annotation.</title>
        <authorList>
            <consortium name="The Broad Institute Genomics Platform"/>
            <consortium name="The Broad Institute Genome Sequencing Center for Infectious Disease"/>
            <person name="Wu L."/>
            <person name="Ma J."/>
        </authorList>
    </citation>
    <scope>NUCLEOTIDE SEQUENCE [LARGE SCALE GENOMIC DNA]</scope>
    <source>
        <strain evidence="6">JCM 17810</strain>
    </source>
</reference>
<keyword evidence="3" id="KW-0804">Transcription</keyword>
<dbReference type="Pfam" id="PF00356">
    <property type="entry name" value="LacI"/>
    <property type="match status" value="1"/>
</dbReference>
<dbReference type="Proteomes" id="UP001500622">
    <property type="component" value="Unassembled WGS sequence"/>
</dbReference>
<protein>
    <submittedName>
        <fullName evidence="5">LacI family DNA-binding transcriptional regulator</fullName>
    </submittedName>
</protein>
<keyword evidence="2 5" id="KW-0238">DNA-binding</keyword>
<dbReference type="PANTHER" id="PTHR30146">
    <property type="entry name" value="LACI-RELATED TRANSCRIPTIONAL REPRESSOR"/>
    <property type="match status" value="1"/>
</dbReference>
<evidence type="ECO:0000313" key="6">
    <source>
        <dbReference type="Proteomes" id="UP001500622"/>
    </source>
</evidence>